<comment type="subcellular location">
    <subcellularLocation>
        <location evidence="1">Host nucleus</location>
    </subcellularLocation>
</comment>
<keyword evidence="8" id="KW-0547">Nucleotide-binding</keyword>
<dbReference type="GO" id="GO:0005198">
    <property type="term" value="F:structural molecule activity"/>
    <property type="evidence" value="ECO:0007669"/>
    <property type="project" value="InterPro"/>
</dbReference>
<evidence type="ECO:0000256" key="7">
    <source>
        <dbReference type="ARBA" id="ARBA00022723"/>
    </source>
</evidence>
<evidence type="ECO:0000256" key="8">
    <source>
        <dbReference type="ARBA" id="ARBA00022741"/>
    </source>
</evidence>
<dbReference type="EMBL" id="MK947372">
    <property type="protein sequence ID" value="QFR58253.1"/>
    <property type="molecule type" value="Genomic_DNA"/>
</dbReference>
<protein>
    <submittedName>
        <fullName evidence="14">Replication associated protein</fullName>
    </submittedName>
</protein>
<name>A0A5P8PNG8_9VIRU</name>
<keyword evidence="11" id="KW-0190">Covalent protein-DNA linkage</keyword>
<organism evidence="14 15">
    <name type="scientific">Plant associated genomovirus 25</name>
    <dbReference type="NCBI Taxonomy" id="2604906"/>
    <lineage>
        <taxon>Viruses</taxon>
        <taxon>Monodnaviria</taxon>
        <taxon>Shotokuvirae</taxon>
        <taxon>Cressdnaviricota</taxon>
        <taxon>Repensiviricetes</taxon>
        <taxon>Geplafuvirales</taxon>
        <taxon>Genomoviridae</taxon>
        <taxon>Gemycircularvirus</taxon>
        <taxon>Gemycircularvirus opunt1</taxon>
    </lineage>
</organism>
<dbReference type="Gene3D" id="3.40.1310.20">
    <property type="match status" value="1"/>
</dbReference>
<dbReference type="KEGG" id="vg:80536450"/>
<evidence type="ECO:0000313" key="14">
    <source>
        <dbReference type="EMBL" id="QFR58253.1"/>
    </source>
</evidence>
<proteinExistence type="predicted"/>
<dbReference type="GO" id="GO:0003677">
    <property type="term" value="F:DNA binding"/>
    <property type="evidence" value="ECO:0007669"/>
    <property type="project" value="UniProtKB-KW"/>
</dbReference>
<dbReference type="InterPro" id="IPR001301">
    <property type="entry name" value="Gemini_AL1_CLV"/>
</dbReference>
<dbReference type="InterPro" id="IPR049912">
    <property type="entry name" value="CRESS_DNA_REP"/>
</dbReference>
<keyword evidence="10" id="KW-0378">Hydrolase</keyword>
<keyword evidence="6" id="KW-0540">Nuclease</keyword>
<dbReference type="GO" id="GO:0046872">
    <property type="term" value="F:metal ion binding"/>
    <property type="evidence" value="ECO:0007669"/>
    <property type="project" value="UniProtKB-KW"/>
</dbReference>
<evidence type="ECO:0000256" key="1">
    <source>
        <dbReference type="ARBA" id="ARBA00004147"/>
    </source>
</evidence>
<dbReference type="PRINTS" id="PR00228">
    <property type="entry name" value="GEMCOATCLVL1"/>
</dbReference>
<evidence type="ECO:0000256" key="4">
    <source>
        <dbReference type="ARBA" id="ARBA00022695"/>
    </source>
</evidence>
<dbReference type="GO" id="GO:0004519">
    <property type="term" value="F:endonuclease activity"/>
    <property type="evidence" value="ECO:0007669"/>
    <property type="project" value="UniProtKB-KW"/>
</dbReference>
<dbReference type="GeneID" id="80536450"/>
<dbReference type="GO" id="GO:0042025">
    <property type="term" value="C:host cell nucleus"/>
    <property type="evidence" value="ECO:0007669"/>
    <property type="project" value="UniProtKB-SubCell"/>
</dbReference>
<dbReference type="GO" id="GO:0016787">
    <property type="term" value="F:hydrolase activity"/>
    <property type="evidence" value="ECO:0007669"/>
    <property type="project" value="UniProtKB-KW"/>
</dbReference>
<keyword evidence="2" id="KW-1048">Host nucleus</keyword>
<evidence type="ECO:0000259" key="13">
    <source>
        <dbReference type="PROSITE" id="PS52020"/>
    </source>
</evidence>
<dbReference type="PROSITE" id="PS52020">
    <property type="entry name" value="CRESS_DNA_REP"/>
    <property type="match status" value="1"/>
</dbReference>
<dbReference type="Proteomes" id="UP000682817">
    <property type="component" value="Segment"/>
</dbReference>
<keyword evidence="9" id="KW-0255">Endonuclease</keyword>
<keyword evidence="12" id="KW-0238">DNA-binding</keyword>
<dbReference type="RefSeq" id="YP_010798303.1">
    <property type="nucleotide sequence ID" value="NC_076406.1"/>
</dbReference>
<reference evidence="14" key="1">
    <citation type="submission" date="2019-05" db="EMBL/GenBank/DDBJ databases">
        <title>Genomovirus associated with cacti.</title>
        <authorList>
            <person name="Fontenele R.S."/>
            <person name="Majure L.C."/>
            <person name="Roumagnac P."/>
            <person name="Wojciechowski M."/>
            <person name="Varsani A."/>
        </authorList>
    </citation>
    <scope>NUCLEOTIDE SEQUENCE</scope>
    <source>
        <strain evidence="14">EU1_SP897</strain>
    </source>
</reference>
<evidence type="ECO:0000256" key="5">
    <source>
        <dbReference type="ARBA" id="ARBA00022705"/>
    </source>
</evidence>
<sequence>MPNPFIIKGCRYALITYAQCGDLDPWRIVDLFASLRAECIIGRELHDDGGIHLHAFVDFNRQFSSRTTTVFDVGGCHPNIEKSRGTPEKGYDYAIKDGDVVAGGLARPDHQSGSGANSAHIKWSTIVMAETAEQFWELCHELVPEHVVRSYPALRKYCEWKFAPVDPIYTTPGGVWVDASAVEGVNEWLVQADLGSGALGRRKSLILIGGSQLGKTVWARSLGPHIFFSGLYSAAEAVRAPDVEYAIMDDIQGGMGFFHGYKNWLGAQWSFQVKRLYRDPTLVTWGKPCIWCCNWAEDPRGVTGVDQEWLRENCLFVELYTAIAGPISHANTE</sequence>
<dbReference type="GO" id="GO:0006260">
    <property type="term" value="P:DNA replication"/>
    <property type="evidence" value="ECO:0007669"/>
    <property type="project" value="UniProtKB-KW"/>
</dbReference>
<evidence type="ECO:0000256" key="3">
    <source>
        <dbReference type="ARBA" id="ARBA00022679"/>
    </source>
</evidence>
<accession>A0A5P8PNG8</accession>
<dbReference type="GO" id="GO:0016779">
    <property type="term" value="F:nucleotidyltransferase activity"/>
    <property type="evidence" value="ECO:0007669"/>
    <property type="project" value="UniProtKB-KW"/>
</dbReference>
<evidence type="ECO:0000256" key="11">
    <source>
        <dbReference type="ARBA" id="ARBA00023124"/>
    </source>
</evidence>
<dbReference type="SUPFAM" id="SSF55464">
    <property type="entry name" value="Origin of replication-binding domain, RBD-like"/>
    <property type="match status" value="1"/>
</dbReference>
<evidence type="ECO:0000256" key="2">
    <source>
        <dbReference type="ARBA" id="ARBA00022562"/>
    </source>
</evidence>
<keyword evidence="4" id="KW-0548">Nucleotidyltransferase</keyword>
<keyword evidence="3" id="KW-0808">Transferase</keyword>
<dbReference type="GO" id="GO:0000166">
    <property type="term" value="F:nucleotide binding"/>
    <property type="evidence" value="ECO:0007669"/>
    <property type="project" value="UniProtKB-KW"/>
</dbReference>
<evidence type="ECO:0000256" key="9">
    <source>
        <dbReference type="ARBA" id="ARBA00022759"/>
    </source>
</evidence>
<feature type="domain" description="CRESS-DNA virus Rep endonuclease" evidence="13">
    <location>
        <begin position="7"/>
        <end position="106"/>
    </location>
</feature>
<evidence type="ECO:0000256" key="10">
    <source>
        <dbReference type="ARBA" id="ARBA00022801"/>
    </source>
</evidence>
<gene>
    <name evidence="14" type="primary">rep</name>
</gene>
<dbReference type="Pfam" id="PF00799">
    <property type="entry name" value="Gemini_AL1"/>
    <property type="match status" value="1"/>
</dbReference>
<evidence type="ECO:0000256" key="12">
    <source>
        <dbReference type="ARBA" id="ARBA00023125"/>
    </source>
</evidence>
<evidence type="ECO:0000256" key="6">
    <source>
        <dbReference type="ARBA" id="ARBA00022722"/>
    </source>
</evidence>
<keyword evidence="7" id="KW-0479">Metal-binding</keyword>
<keyword evidence="5" id="KW-0235">DNA replication</keyword>
<evidence type="ECO:0000313" key="15">
    <source>
        <dbReference type="Proteomes" id="UP000682817"/>
    </source>
</evidence>
<keyword evidence="15" id="KW-1185">Reference proteome</keyword>